<dbReference type="RefSeq" id="WP_181373100.1">
    <property type="nucleotide sequence ID" value="NZ_PXWF02000130.1"/>
</dbReference>
<gene>
    <name evidence="3" type="ORF">C7C56_009625</name>
</gene>
<feature type="compositionally biased region" description="Low complexity" evidence="1">
    <location>
        <begin position="11"/>
        <end position="23"/>
    </location>
</feature>
<dbReference type="InterPro" id="IPR000700">
    <property type="entry name" value="PAS-assoc_C"/>
</dbReference>
<dbReference type="Proteomes" id="UP000241421">
    <property type="component" value="Unassembled WGS sequence"/>
</dbReference>
<dbReference type="AlphaFoldDB" id="A0A2U2HMW8"/>
<dbReference type="InterPro" id="IPR013656">
    <property type="entry name" value="PAS_4"/>
</dbReference>
<keyword evidence="4" id="KW-1185">Reference proteome</keyword>
<dbReference type="PROSITE" id="PS50113">
    <property type="entry name" value="PAC"/>
    <property type="match status" value="1"/>
</dbReference>
<feature type="domain" description="PAC" evidence="2">
    <location>
        <begin position="108"/>
        <end position="163"/>
    </location>
</feature>
<sequence length="217" mass="23389">MPNEDDQQAEPPCARAGPPRPGHQQLQQQLQAANDQLSQIFHLAPAFMCVLRGPEHVFEMANALYRQLVGGRELIGKPVRAALPELASQGVVELLDEVYRSGQAYQGKALELRLQSDARRGSEQLFLDFAYMALRGPDGAISGVLVQGVDVSERRRAKLLAQGQRRALELAVTGAPLDAVLTELARTAEEQSGGFGLAAVLLRDADGAHLRHAAAPS</sequence>
<dbReference type="Pfam" id="PF08448">
    <property type="entry name" value="PAS_4"/>
    <property type="match status" value="1"/>
</dbReference>
<evidence type="ECO:0000256" key="1">
    <source>
        <dbReference type="SAM" id="MobiDB-lite"/>
    </source>
</evidence>
<dbReference type="SUPFAM" id="SSF55785">
    <property type="entry name" value="PYP-like sensor domain (PAS domain)"/>
    <property type="match status" value="1"/>
</dbReference>
<comment type="caution">
    <text evidence="3">The sequence shown here is derived from an EMBL/GenBank/DDBJ whole genome shotgun (WGS) entry which is preliminary data.</text>
</comment>
<protein>
    <recommendedName>
        <fullName evidence="2">PAC domain-containing protein</fullName>
    </recommendedName>
</protein>
<evidence type="ECO:0000313" key="3">
    <source>
        <dbReference type="EMBL" id="PWF48858.1"/>
    </source>
</evidence>
<dbReference type="InterPro" id="IPR035965">
    <property type="entry name" value="PAS-like_dom_sf"/>
</dbReference>
<dbReference type="EMBL" id="PXWF02000130">
    <property type="protein sequence ID" value="PWF48858.1"/>
    <property type="molecule type" value="Genomic_DNA"/>
</dbReference>
<reference evidence="3 4" key="1">
    <citation type="submission" date="2018-04" db="EMBL/GenBank/DDBJ databases">
        <title>Massilia violaceinigra sp. nov., a novel purple-pigmented bacterium isolated from Tianshan glacier, Xinjiang, China.</title>
        <authorList>
            <person name="Wang H."/>
        </authorList>
    </citation>
    <scope>NUCLEOTIDE SEQUENCE [LARGE SCALE GENOMIC DNA]</scope>
    <source>
        <strain evidence="3 4">B448-2</strain>
    </source>
</reference>
<evidence type="ECO:0000259" key="2">
    <source>
        <dbReference type="PROSITE" id="PS50113"/>
    </source>
</evidence>
<accession>A0A2U2HMW8</accession>
<feature type="region of interest" description="Disordered" evidence="1">
    <location>
        <begin position="1"/>
        <end position="23"/>
    </location>
</feature>
<dbReference type="Gene3D" id="3.30.450.20">
    <property type="entry name" value="PAS domain"/>
    <property type="match status" value="1"/>
</dbReference>
<name>A0A2U2HMW8_9BURK</name>
<organism evidence="3 4">
    <name type="scientific">Massilia glaciei</name>
    <dbReference type="NCBI Taxonomy" id="1524097"/>
    <lineage>
        <taxon>Bacteria</taxon>
        <taxon>Pseudomonadati</taxon>
        <taxon>Pseudomonadota</taxon>
        <taxon>Betaproteobacteria</taxon>
        <taxon>Burkholderiales</taxon>
        <taxon>Oxalobacteraceae</taxon>
        <taxon>Telluria group</taxon>
        <taxon>Massilia</taxon>
    </lineage>
</organism>
<feature type="non-terminal residue" evidence="3">
    <location>
        <position position="217"/>
    </location>
</feature>
<proteinExistence type="predicted"/>
<evidence type="ECO:0000313" key="4">
    <source>
        <dbReference type="Proteomes" id="UP000241421"/>
    </source>
</evidence>